<evidence type="ECO:0000256" key="6">
    <source>
        <dbReference type="SAM" id="MobiDB-lite"/>
    </source>
</evidence>
<dbReference type="Gene3D" id="3.30.950.10">
    <property type="entry name" value="Methyltransferase, Cobalt-precorrin-4 Transmethylase, Domain 2"/>
    <property type="match status" value="1"/>
</dbReference>
<dbReference type="Pfam" id="PF00590">
    <property type="entry name" value="TP_methylase"/>
    <property type="match status" value="1"/>
</dbReference>
<dbReference type="PANTHER" id="PTHR46111">
    <property type="entry name" value="RIBOSOMAL RNA SMALL SUBUNIT METHYLTRANSFERASE I"/>
    <property type="match status" value="1"/>
</dbReference>
<comment type="caution">
    <text evidence="8">The sequence shown here is derived from an EMBL/GenBank/DDBJ whole genome shotgun (WGS) entry which is preliminary data.</text>
</comment>
<gene>
    <name evidence="8" type="ORF">HYC85_011333</name>
</gene>
<dbReference type="Gene3D" id="1.25.40.10">
    <property type="entry name" value="Tetratricopeptide repeat domain"/>
    <property type="match status" value="1"/>
</dbReference>
<dbReference type="SUPFAM" id="SSF53790">
    <property type="entry name" value="Tetrapyrrole methylase"/>
    <property type="match status" value="1"/>
</dbReference>
<keyword evidence="4" id="KW-0808">Transferase</keyword>
<reference evidence="9" key="1">
    <citation type="journal article" date="2020" name="Nat. Commun.">
        <title>Genome assembly of wild tea tree DASZ reveals pedigree and selection history of tea varieties.</title>
        <authorList>
            <person name="Zhang W."/>
            <person name="Zhang Y."/>
            <person name="Qiu H."/>
            <person name="Guo Y."/>
            <person name="Wan H."/>
            <person name="Zhang X."/>
            <person name="Scossa F."/>
            <person name="Alseekh S."/>
            <person name="Zhang Q."/>
            <person name="Wang P."/>
            <person name="Xu L."/>
            <person name="Schmidt M.H."/>
            <person name="Jia X."/>
            <person name="Li D."/>
            <person name="Zhu A."/>
            <person name="Guo F."/>
            <person name="Chen W."/>
            <person name="Ni D."/>
            <person name="Usadel B."/>
            <person name="Fernie A.R."/>
            <person name="Wen W."/>
        </authorList>
    </citation>
    <scope>NUCLEOTIDE SEQUENCE [LARGE SCALE GENOMIC DNA]</scope>
    <source>
        <strain evidence="9">cv. G240</strain>
    </source>
</reference>
<accession>A0A7J7H8S6</accession>
<proteinExistence type="predicted"/>
<keyword evidence="1" id="KW-0963">Cytoplasm</keyword>
<dbReference type="AlphaFoldDB" id="A0A7J7H8S6"/>
<evidence type="ECO:0000256" key="3">
    <source>
        <dbReference type="ARBA" id="ARBA00022603"/>
    </source>
</evidence>
<evidence type="ECO:0000259" key="7">
    <source>
        <dbReference type="Pfam" id="PF00590"/>
    </source>
</evidence>
<dbReference type="InterPro" id="IPR000878">
    <property type="entry name" value="4pyrrol_Mease"/>
</dbReference>
<dbReference type="GO" id="GO:0008168">
    <property type="term" value="F:methyltransferase activity"/>
    <property type="evidence" value="ECO:0007669"/>
    <property type="project" value="InterPro"/>
</dbReference>
<evidence type="ECO:0000256" key="5">
    <source>
        <dbReference type="ARBA" id="ARBA00022691"/>
    </source>
</evidence>
<dbReference type="EMBL" id="JACBKZ010000005">
    <property type="protein sequence ID" value="KAF5949340.1"/>
    <property type="molecule type" value="Genomic_DNA"/>
</dbReference>
<evidence type="ECO:0000313" key="8">
    <source>
        <dbReference type="EMBL" id="KAF5949340.1"/>
    </source>
</evidence>
<keyword evidence="3" id="KW-0489">Methyltransferase</keyword>
<dbReference type="InterPro" id="IPR035996">
    <property type="entry name" value="4pyrrol_Methylase_sf"/>
</dbReference>
<dbReference type="InterPro" id="IPR011990">
    <property type="entry name" value="TPR-like_helical_dom_sf"/>
</dbReference>
<feature type="region of interest" description="Disordered" evidence="6">
    <location>
        <begin position="1"/>
        <end position="44"/>
    </location>
</feature>
<keyword evidence="5" id="KW-0949">S-adenosyl-L-methionine</keyword>
<evidence type="ECO:0000256" key="1">
    <source>
        <dbReference type="ARBA" id="ARBA00022490"/>
    </source>
</evidence>
<reference evidence="8 9" key="2">
    <citation type="submission" date="2020-07" db="EMBL/GenBank/DDBJ databases">
        <title>Genome assembly of wild tea tree DASZ reveals pedigree and selection history of tea varieties.</title>
        <authorList>
            <person name="Zhang W."/>
        </authorList>
    </citation>
    <scope>NUCLEOTIDE SEQUENCE [LARGE SCALE GENOMIC DNA]</scope>
    <source>
        <strain evidence="9">cv. G240</strain>
        <tissue evidence="8">Leaf</tissue>
    </source>
</reference>
<evidence type="ECO:0000256" key="4">
    <source>
        <dbReference type="ARBA" id="ARBA00022679"/>
    </source>
</evidence>
<evidence type="ECO:0000256" key="2">
    <source>
        <dbReference type="ARBA" id="ARBA00022552"/>
    </source>
</evidence>
<keyword evidence="9" id="KW-1185">Reference proteome</keyword>
<dbReference type="InterPro" id="IPR014776">
    <property type="entry name" value="4pyrrole_Mease_sub2"/>
</dbReference>
<feature type="domain" description="Tetrapyrrole methylase" evidence="7">
    <location>
        <begin position="54"/>
        <end position="216"/>
    </location>
</feature>
<protein>
    <recommendedName>
        <fullName evidence="7">Tetrapyrrole methylase domain-containing protein</fullName>
    </recommendedName>
</protein>
<dbReference type="PANTHER" id="PTHR46111:SF1">
    <property type="entry name" value="RIBOSOMAL RNA SMALL SUBUNIT METHYLTRANSFERASE I"/>
    <property type="match status" value="1"/>
</dbReference>
<dbReference type="InterPro" id="IPR008189">
    <property type="entry name" value="rRNA_ssu_MeTfrase_I"/>
</dbReference>
<keyword evidence="2" id="KW-0698">rRNA processing</keyword>
<dbReference type="InterPro" id="IPR014777">
    <property type="entry name" value="4pyrrole_Mease_sub1"/>
</dbReference>
<dbReference type="Gene3D" id="3.40.1010.10">
    <property type="entry name" value="Cobalt-precorrin-4 Transmethylase, Domain 1"/>
    <property type="match status" value="1"/>
</dbReference>
<sequence length="377" mass="42435">MDKENTHRQSSELEEKNEEREVTMEREDGREETEETNAREEEHFHHSIRTLREFQLSYHKFNESQREQAVLKRLQQSEIVTQICDAGTPGISDPGMELLSMIPETITIFILTVKLCVDENIPVIPIPGPSALLLHFLPQGWLLTIGFLPKHAGSRKERLIVSEKEVATQIFYVPPHKLHQFIEEASSIFGDCRQCAIAREMTKIHEEFWCGTLEEAKGAFLTRQPKGEITFLIEGKANCVVEAPSESQLENELRELISGGQCLSSTHVKLEGDIDQGVEYYKKALYYNWHYADAMYNLGVAYGEMLKFDMGKMDAAASMIEKAIVANPTYAEAYNNLGLFVSLSHPVSVGLLVCCCCCCRCAAAEFCWAAAAAAMLL</sequence>
<name>A0A7J7H8S6_CAMSI</name>
<organism evidence="8 9">
    <name type="scientific">Camellia sinensis</name>
    <name type="common">Tea plant</name>
    <name type="synonym">Thea sinensis</name>
    <dbReference type="NCBI Taxonomy" id="4442"/>
    <lineage>
        <taxon>Eukaryota</taxon>
        <taxon>Viridiplantae</taxon>
        <taxon>Streptophyta</taxon>
        <taxon>Embryophyta</taxon>
        <taxon>Tracheophyta</taxon>
        <taxon>Spermatophyta</taxon>
        <taxon>Magnoliopsida</taxon>
        <taxon>eudicotyledons</taxon>
        <taxon>Gunneridae</taxon>
        <taxon>Pentapetalae</taxon>
        <taxon>asterids</taxon>
        <taxon>Ericales</taxon>
        <taxon>Theaceae</taxon>
        <taxon>Camellia</taxon>
    </lineage>
</organism>
<evidence type="ECO:0000313" key="9">
    <source>
        <dbReference type="Proteomes" id="UP000593564"/>
    </source>
</evidence>
<feature type="compositionally biased region" description="Basic and acidic residues" evidence="6">
    <location>
        <begin position="1"/>
        <end position="29"/>
    </location>
</feature>
<dbReference type="SUPFAM" id="SSF48452">
    <property type="entry name" value="TPR-like"/>
    <property type="match status" value="1"/>
</dbReference>
<dbReference type="Proteomes" id="UP000593564">
    <property type="component" value="Unassembled WGS sequence"/>
</dbReference>